<evidence type="ECO:0000313" key="9">
    <source>
        <dbReference type="Proteomes" id="UP001596022"/>
    </source>
</evidence>
<keyword evidence="1 4" id="KW-0132">Cell division</keyword>
<comment type="function">
    <text evidence="4">Involved in cell division and chromosome segregation.</text>
</comment>
<dbReference type="PANTHER" id="PTHR37307">
    <property type="entry name" value="CELL DIVISION PROTEIN WHIA-RELATED"/>
    <property type="match status" value="1"/>
</dbReference>
<dbReference type="Pfam" id="PF10298">
    <property type="entry name" value="WhiA_N"/>
    <property type="match status" value="1"/>
</dbReference>
<name>A0ABV9GMT4_9BACL</name>
<dbReference type="Pfam" id="PF02650">
    <property type="entry name" value="HTH_WhiA"/>
    <property type="match status" value="1"/>
</dbReference>
<keyword evidence="2 4" id="KW-0238">DNA-binding</keyword>
<feature type="domain" description="Sporulation regulator WhiA C-terminal" evidence="5">
    <location>
        <begin position="219"/>
        <end position="302"/>
    </location>
</feature>
<evidence type="ECO:0000259" key="7">
    <source>
        <dbReference type="Pfam" id="PF14527"/>
    </source>
</evidence>
<feature type="domain" description="Sporulation transcription regulator WhiA N-terminal" evidence="6">
    <location>
        <begin position="19"/>
        <end position="103"/>
    </location>
</feature>
<proteinExistence type="inferred from homology"/>
<evidence type="ECO:0000256" key="1">
    <source>
        <dbReference type="ARBA" id="ARBA00022618"/>
    </source>
</evidence>
<dbReference type="InterPro" id="IPR039518">
    <property type="entry name" value="WhiA_LAGLIDADG_dom"/>
</dbReference>
<dbReference type="Gene3D" id="3.10.28.10">
    <property type="entry name" value="Homing endonucleases"/>
    <property type="match status" value="1"/>
</dbReference>
<dbReference type="InterPro" id="IPR027434">
    <property type="entry name" value="Homing_endonucl"/>
</dbReference>
<dbReference type="NCBIfam" id="TIGR00647">
    <property type="entry name" value="DNA_bind_WhiA"/>
    <property type="match status" value="1"/>
</dbReference>
<evidence type="ECO:0000256" key="3">
    <source>
        <dbReference type="ARBA" id="ARBA00023306"/>
    </source>
</evidence>
<keyword evidence="9" id="KW-1185">Reference proteome</keyword>
<dbReference type="RefSeq" id="WP_376845634.1">
    <property type="nucleotide sequence ID" value="NZ_JBHSFW010000002.1"/>
</dbReference>
<evidence type="ECO:0000259" key="5">
    <source>
        <dbReference type="Pfam" id="PF02650"/>
    </source>
</evidence>
<evidence type="ECO:0000256" key="2">
    <source>
        <dbReference type="ARBA" id="ARBA00023125"/>
    </source>
</evidence>
<evidence type="ECO:0000313" key="8">
    <source>
        <dbReference type="EMBL" id="MFC4618591.1"/>
    </source>
</evidence>
<dbReference type="SUPFAM" id="SSF55608">
    <property type="entry name" value="Homing endonucleases"/>
    <property type="match status" value="1"/>
</dbReference>
<dbReference type="GO" id="GO:0003677">
    <property type="term" value="F:DNA binding"/>
    <property type="evidence" value="ECO:0007669"/>
    <property type="project" value="UniProtKB-KW"/>
</dbReference>
<dbReference type="PANTHER" id="PTHR37307:SF1">
    <property type="entry name" value="CELL DIVISION PROTEIN WHIA-RELATED"/>
    <property type="match status" value="1"/>
</dbReference>
<organism evidence="8 9">
    <name type="scientific">Camelliibacillus cellulosilyticus</name>
    <dbReference type="NCBI Taxonomy" id="2174486"/>
    <lineage>
        <taxon>Bacteria</taxon>
        <taxon>Bacillati</taxon>
        <taxon>Bacillota</taxon>
        <taxon>Bacilli</taxon>
        <taxon>Bacillales</taxon>
        <taxon>Sporolactobacillaceae</taxon>
        <taxon>Camelliibacillus</taxon>
    </lineage>
</organism>
<evidence type="ECO:0000256" key="4">
    <source>
        <dbReference type="HAMAP-Rule" id="MF_01420"/>
    </source>
</evidence>
<dbReference type="InterPro" id="IPR023054">
    <property type="entry name" value="Sporulation_regulator_WhiA_C"/>
</dbReference>
<dbReference type="InterPro" id="IPR003802">
    <property type="entry name" value="Sporulation_regulator_WhiA"/>
</dbReference>
<comment type="similarity">
    <text evidence="4">Belongs to the WhiA family.</text>
</comment>
<protein>
    <recommendedName>
        <fullName evidence="4">Probable cell division protein WhiA</fullName>
    </recommendedName>
</protein>
<sequence length="317" mass="36027">MSFAAMTKKELTQLAIDPDCAKAELAALIRMNGSLSIANKRLSLDISTENAAIARRIYTLIKSIYDYPTEVLVRKKMRLKKNNVYIVRMTAGARDMLEDLKIINDRLMFTREIDPALIKSACSRRAYLRGAFLAGGSLNHPESSYHLEIFSSYEEHTRSLANLMNQYGLNVKVLPRKHGFILYMKEGEKITEFLNIIGAHQALMYFEDIRIVKDMRNSVNRLVNCETANLNKTVGAAMKQVENIRLIDQEIGLDHLPKKLREIAELRLQNPDVTLKELGELLKGEAISKSGINHRFRKIAVLADKIRKGIPIQSELE</sequence>
<gene>
    <name evidence="4 8" type="primary">whiA</name>
    <name evidence="8" type="ORF">ACFO4N_07555</name>
</gene>
<dbReference type="EMBL" id="JBHSFW010000002">
    <property type="protein sequence ID" value="MFC4618591.1"/>
    <property type="molecule type" value="Genomic_DNA"/>
</dbReference>
<dbReference type="Proteomes" id="UP001596022">
    <property type="component" value="Unassembled WGS sequence"/>
</dbReference>
<accession>A0ABV9GMT4</accession>
<comment type="caution">
    <text evidence="8">The sequence shown here is derived from an EMBL/GenBank/DDBJ whole genome shotgun (WGS) entry which is preliminary data.</text>
</comment>
<evidence type="ECO:0000259" key="6">
    <source>
        <dbReference type="Pfam" id="PF10298"/>
    </source>
</evidence>
<dbReference type="Pfam" id="PF14527">
    <property type="entry name" value="LAGLIDADG_WhiA"/>
    <property type="match status" value="1"/>
</dbReference>
<dbReference type="InterPro" id="IPR018478">
    <property type="entry name" value="Sporu_reg_WhiA_N_dom"/>
</dbReference>
<dbReference type="HAMAP" id="MF_01420">
    <property type="entry name" value="HTH_type_WhiA"/>
    <property type="match status" value="1"/>
</dbReference>
<reference evidence="9" key="1">
    <citation type="journal article" date="2019" name="Int. J. Syst. Evol. Microbiol.">
        <title>The Global Catalogue of Microorganisms (GCM) 10K type strain sequencing project: providing services to taxonomists for standard genome sequencing and annotation.</title>
        <authorList>
            <consortium name="The Broad Institute Genomics Platform"/>
            <consortium name="The Broad Institute Genome Sequencing Center for Infectious Disease"/>
            <person name="Wu L."/>
            <person name="Ma J."/>
        </authorList>
    </citation>
    <scope>NUCLEOTIDE SEQUENCE [LARGE SCALE GENOMIC DNA]</scope>
    <source>
        <strain evidence="9">CGMCC 1.16306</strain>
    </source>
</reference>
<keyword evidence="3 4" id="KW-0131">Cell cycle</keyword>
<feature type="domain" description="WhiA LAGLIDADG-like" evidence="7">
    <location>
        <begin position="125"/>
        <end position="216"/>
    </location>
</feature>